<name>A0A0B6WZB1_9BACT</name>
<dbReference type="GO" id="GO:0003676">
    <property type="term" value="F:nucleic acid binding"/>
    <property type="evidence" value="ECO:0007669"/>
    <property type="project" value="InterPro"/>
</dbReference>
<dbReference type="InterPro" id="IPR001667">
    <property type="entry name" value="DDH_dom"/>
</dbReference>
<dbReference type="InterPro" id="IPR038763">
    <property type="entry name" value="DHH_sf"/>
</dbReference>
<evidence type="ECO:0000313" key="4">
    <source>
        <dbReference type="Proteomes" id="UP000031518"/>
    </source>
</evidence>
<feature type="domain" description="DHHA1" evidence="2">
    <location>
        <begin position="249"/>
        <end position="314"/>
    </location>
</feature>
<evidence type="ECO:0000259" key="2">
    <source>
        <dbReference type="Pfam" id="PF02272"/>
    </source>
</evidence>
<evidence type="ECO:0000313" key="3">
    <source>
        <dbReference type="EMBL" id="CDM66461.1"/>
    </source>
</evidence>
<dbReference type="Pfam" id="PF02272">
    <property type="entry name" value="DHHA1"/>
    <property type="match status" value="1"/>
</dbReference>
<dbReference type="PANTHER" id="PTHR47618">
    <property type="entry name" value="BIFUNCTIONAL OLIGORIBONUCLEASE AND PAP PHOSPHATASE NRNA"/>
    <property type="match status" value="1"/>
</dbReference>
<organism evidence="3 4">
    <name type="scientific">Pyrinomonas methylaliphatogenes</name>
    <dbReference type="NCBI Taxonomy" id="454194"/>
    <lineage>
        <taxon>Bacteria</taxon>
        <taxon>Pseudomonadati</taxon>
        <taxon>Acidobacteriota</taxon>
        <taxon>Blastocatellia</taxon>
        <taxon>Blastocatellales</taxon>
        <taxon>Pyrinomonadaceae</taxon>
        <taxon>Pyrinomonas</taxon>
    </lineage>
</organism>
<dbReference type="Gene3D" id="3.90.1640.10">
    <property type="entry name" value="inorganic pyrophosphatase (n-terminal core)"/>
    <property type="match status" value="1"/>
</dbReference>
<proteinExistence type="predicted"/>
<evidence type="ECO:0000259" key="1">
    <source>
        <dbReference type="Pfam" id="PF01368"/>
    </source>
</evidence>
<dbReference type="InterPro" id="IPR051319">
    <property type="entry name" value="Oligoribo/pAp-PDE_c-di-AMP_PDE"/>
</dbReference>
<keyword evidence="4" id="KW-1185">Reference proteome</keyword>
<reference evidence="3 4" key="1">
    <citation type="submission" date="2013-12" db="EMBL/GenBank/DDBJ databases">
        <authorList>
            <person name="Stott M."/>
        </authorList>
    </citation>
    <scope>NUCLEOTIDE SEQUENCE [LARGE SCALE GENOMIC DNA]</scope>
    <source>
        <strain evidence="3 4">K22</strain>
    </source>
</reference>
<feature type="domain" description="DDH" evidence="1">
    <location>
        <begin position="15"/>
        <end position="151"/>
    </location>
</feature>
<protein>
    <submittedName>
        <fullName evidence="3">Exopolyphosphatase-like enzyme</fullName>
    </submittedName>
</protein>
<dbReference type="AlphaFoldDB" id="A0A0B6WZB1"/>
<dbReference type="Pfam" id="PF01368">
    <property type="entry name" value="DHH"/>
    <property type="match status" value="1"/>
</dbReference>
<sequence>MLSQVIELIETKRRFAITSHIRPDGDSLGSSLGLYWLLRALGKEVEVIMRDPVPHAYSKLPGAADVRITPAVDRDYDAVFVIECSDIERPGLKGLDKQFVVNIDHHSTTALFGTVNWIDSTASAVGEMIYNLCKAIGVRVTREIAECIYTALVTDTGSFHYSNTTERTFKIASELVRAGVKPAKVAENVFNSHPWSKLDLLTQVLSTLKRDPSGRVAWMRQTLEMKESAGAFEEDGDGFVNYPLSVGCVEAVAFLKECAPGVYRASLRSKGNVNVARVAERFGGGGHRNAAGCTLRGGWEEIERTIVQALIEAVEREAEDTPRRPLLIFDDQEALPEEVA</sequence>
<dbReference type="Proteomes" id="UP000031518">
    <property type="component" value="Unassembled WGS sequence"/>
</dbReference>
<dbReference type="InterPro" id="IPR003156">
    <property type="entry name" value="DHHA1_dom"/>
</dbReference>
<dbReference type="SUPFAM" id="SSF64182">
    <property type="entry name" value="DHH phosphoesterases"/>
    <property type="match status" value="1"/>
</dbReference>
<accession>A0A0B6WZB1</accession>
<reference evidence="3 4" key="2">
    <citation type="submission" date="2015-01" db="EMBL/GenBank/DDBJ databases">
        <title>Complete genome sequence of Pyrinomonas methylaliphatogenes type strain K22T.</title>
        <authorList>
            <person name="Lee K.C.Y."/>
            <person name="Power J.F."/>
            <person name="Dunfield P.F."/>
            <person name="Morgan X.C."/>
            <person name="Huttenhower C."/>
            <person name="Stott M.B."/>
        </authorList>
    </citation>
    <scope>NUCLEOTIDE SEQUENCE [LARGE SCALE GENOMIC DNA]</scope>
    <source>
        <strain evidence="3 4">K22</strain>
    </source>
</reference>
<dbReference type="Gene3D" id="3.10.310.30">
    <property type="match status" value="1"/>
</dbReference>
<dbReference type="STRING" id="454194.PYK22_02491"/>
<dbReference type="OrthoDB" id="9803668at2"/>
<dbReference type="RefSeq" id="WP_060635640.1">
    <property type="nucleotide sequence ID" value="NZ_CBXV010000008.1"/>
</dbReference>
<dbReference type="EMBL" id="CBXV010000008">
    <property type="protein sequence ID" value="CDM66461.1"/>
    <property type="molecule type" value="Genomic_DNA"/>
</dbReference>
<gene>
    <name evidence="3" type="ORF">PYK22_02491</name>
</gene>
<dbReference type="PANTHER" id="PTHR47618:SF1">
    <property type="entry name" value="BIFUNCTIONAL OLIGORIBONUCLEASE AND PAP PHOSPHATASE NRNA"/>
    <property type="match status" value="1"/>
</dbReference>